<evidence type="ECO:0000259" key="5">
    <source>
        <dbReference type="Pfam" id="PF00441"/>
    </source>
</evidence>
<dbReference type="Gene3D" id="1.20.140.10">
    <property type="entry name" value="Butyryl-CoA Dehydrogenase, subunit A, domain 3"/>
    <property type="match status" value="1"/>
</dbReference>
<keyword evidence="4" id="KW-0274">FAD</keyword>
<sequence>MNTFPSAEALEHTLGDPHLPNGPLTYAAAMAGDRAERRPHASLDRLRGWGYPAFLVPAALGGRLTSLEELLALARVVARRDPTAALIATSPWMAGVPVWQAGTPAQQRAYADAALRGQWSALSLREPGSHGPQENVADTLTACRADGGYRLEGTATMVSDVRMARFACLQAREPETGADTMLLTDLEQLPTAGYELLPRVSTHGVRGADVAGIRFHGAFVPASAVLGRPGGGADLTGRSLATIRTVLPAFGLGALDTGLRCAFDFLRHQRVHRGRAVDLPPVRAELAAAYLDLRVAETVASTCARLLQRLPAIAPVSSAVAKYLVPHLAEQRLRRLAGVLGPRYLLRQDHWSGIFDKLLRDARLFVLLHGAAHDMLGTLAAQLSCLDGPAADPRRADPAFLPVCVAPPYPSGLRALAVASGNDPVTAALDEVCTALRTHEPALAGAAASLQAEGARLRADAREPADPGSERGQRAGERYARVFAALCLARRHLAGERLHWLAPALTAVLRPGTPLPAENVESLFLELAMEYAGRSALSLSRPA</sequence>
<dbReference type="Pfam" id="PF00441">
    <property type="entry name" value="Acyl-CoA_dh_1"/>
    <property type="match status" value="1"/>
</dbReference>
<dbReference type="InterPro" id="IPR037069">
    <property type="entry name" value="AcylCoA_DH/ox_N_sf"/>
</dbReference>
<dbReference type="InterPro" id="IPR009100">
    <property type="entry name" value="AcylCoA_DH/oxidase_NM_dom_sf"/>
</dbReference>
<dbReference type="Proteomes" id="UP000568380">
    <property type="component" value="Unassembled WGS sequence"/>
</dbReference>
<proteinExistence type="inferred from homology"/>
<dbReference type="AlphaFoldDB" id="A0A7W8A9M9"/>
<dbReference type="SUPFAM" id="SSF56645">
    <property type="entry name" value="Acyl-CoA dehydrogenase NM domain-like"/>
    <property type="match status" value="1"/>
</dbReference>
<keyword evidence="3" id="KW-0285">Flavoprotein</keyword>
<dbReference type="GO" id="GO:0003995">
    <property type="term" value="F:acyl-CoA dehydrogenase activity"/>
    <property type="evidence" value="ECO:0007669"/>
    <property type="project" value="TreeGrafter"/>
</dbReference>
<evidence type="ECO:0000256" key="3">
    <source>
        <dbReference type="ARBA" id="ARBA00022630"/>
    </source>
</evidence>
<dbReference type="RefSeq" id="WP_184968322.1">
    <property type="nucleotide sequence ID" value="NZ_JACHIN010000010.1"/>
</dbReference>
<dbReference type="InterPro" id="IPR046373">
    <property type="entry name" value="Acyl-CoA_Oxase/DH_mid-dom_sf"/>
</dbReference>
<dbReference type="InterPro" id="IPR036250">
    <property type="entry name" value="AcylCo_DH-like_C"/>
</dbReference>
<evidence type="ECO:0000256" key="4">
    <source>
        <dbReference type="ARBA" id="ARBA00022827"/>
    </source>
</evidence>
<dbReference type="SUPFAM" id="SSF47203">
    <property type="entry name" value="Acyl-CoA dehydrogenase C-terminal domain-like"/>
    <property type="match status" value="1"/>
</dbReference>
<name>A0A7W8A9M9_9ACTN</name>
<feature type="domain" description="Acyl-CoA dehydrogenase/oxidase C-terminal" evidence="5">
    <location>
        <begin position="231"/>
        <end position="383"/>
    </location>
</feature>
<gene>
    <name evidence="6" type="ORF">HNR40_006665</name>
</gene>
<dbReference type="CDD" id="cd00567">
    <property type="entry name" value="ACAD"/>
    <property type="match status" value="1"/>
</dbReference>
<dbReference type="Gene3D" id="2.40.110.10">
    <property type="entry name" value="Butyryl-CoA Dehydrogenase, subunit A, domain 2"/>
    <property type="match status" value="1"/>
</dbReference>
<dbReference type="GO" id="GO:0050660">
    <property type="term" value="F:flavin adenine dinucleotide binding"/>
    <property type="evidence" value="ECO:0007669"/>
    <property type="project" value="InterPro"/>
</dbReference>
<evidence type="ECO:0000256" key="1">
    <source>
        <dbReference type="ARBA" id="ARBA00001974"/>
    </source>
</evidence>
<reference evidence="6 7" key="1">
    <citation type="submission" date="2020-08" db="EMBL/GenBank/DDBJ databases">
        <title>Genomic Encyclopedia of Type Strains, Phase IV (KMG-IV): sequencing the most valuable type-strain genomes for metagenomic binning, comparative biology and taxonomic classification.</title>
        <authorList>
            <person name="Goeker M."/>
        </authorList>
    </citation>
    <scope>NUCLEOTIDE SEQUENCE [LARGE SCALE GENOMIC DNA]</scope>
    <source>
        <strain evidence="6 7">DSM 45385</strain>
    </source>
</reference>
<dbReference type="Gene3D" id="1.10.540.10">
    <property type="entry name" value="Acyl-CoA dehydrogenase/oxidase, N-terminal domain"/>
    <property type="match status" value="1"/>
</dbReference>
<evidence type="ECO:0000313" key="6">
    <source>
        <dbReference type="EMBL" id="MBB5081170.1"/>
    </source>
</evidence>
<organism evidence="6 7">
    <name type="scientific">Nonomuraea endophytica</name>
    <dbReference type="NCBI Taxonomy" id="714136"/>
    <lineage>
        <taxon>Bacteria</taxon>
        <taxon>Bacillati</taxon>
        <taxon>Actinomycetota</taxon>
        <taxon>Actinomycetes</taxon>
        <taxon>Streptosporangiales</taxon>
        <taxon>Streptosporangiaceae</taxon>
        <taxon>Nonomuraea</taxon>
    </lineage>
</organism>
<evidence type="ECO:0000313" key="7">
    <source>
        <dbReference type="Proteomes" id="UP000568380"/>
    </source>
</evidence>
<protein>
    <submittedName>
        <fullName evidence="6">Alkylation response protein AidB-like acyl-CoA dehydrogenase</fullName>
    </submittedName>
</protein>
<dbReference type="PANTHER" id="PTHR43884:SF12">
    <property type="entry name" value="ISOVALERYL-COA DEHYDROGENASE, MITOCHONDRIAL-RELATED"/>
    <property type="match status" value="1"/>
</dbReference>
<comment type="caution">
    <text evidence="6">The sequence shown here is derived from an EMBL/GenBank/DDBJ whole genome shotgun (WGS) entry which is preliminary data.</text>
</comment>
<dbReference type="InterPro" id="IPR009075">
    <property type="entry name" value="AcylCo_DH/oxidase_C"/>
</dbReference>
<dbReference type="EMBL" id="JACHIN010000010">
    <property type="protein sequence ID" value="MBB5081170.1"/>
    <property type="molecule type" value="Genomic_DNA"/>
</dbReference>
<dbReference type="PANTHER" id="PTHR43884">
    <property type="entry name" value="ACYL-COA DEHYDROGENASE"/>
    <property type="match status" value="1"/>
</dbReference>
<keyword evidence="7" id="KW-1185">Reference proteome</keyword>
<evidence type="ECO:0000256" key="2">
    <source>
        <dbReference type="ARBA" id="ARBA00009347"/>
    </source>
</evidence>
<comment type="similarity">
    <text evidence="2">Belongs to the acyl-CoA dehydrogenase family.</text>
</comment>
<accession>A0A7W8A9M9</accession>
<comment type="cofactor">
    <cofactor evidence="1">
        <name>FAD</name>
        <dbReference type="ChEBI" id="CHEBI:57692"/>
    </cofactor>
</comment>